<proteinExistence type="predicted"/>
<name>A0A7Z7ESF9_9GAMM</name>
<evidence type="ECO:0000313" key="1">
    <source>
        <dbReference type="EMBL" id="RUO37134.1"/>
    </source>
</evidence>
<dbReference type="EMBL" id="PIPR01000010">
    <property type="protein sequence ID" value="RUO37134.1"/>
    <property type="molecule type" value="Genomic_DNA"/>
</dbReference>
<accession>A0A7Z7ESF9</accession>
<feature type="non-terminal residue" evidence="1">
    <location>
        <position position="456"/>
    </location>
</feature>
<protein>
    <submittedName>
        <fullName evidence="1">Uncharacterized protein</fullName>
    </submittedName>
</protein>
<organism evidence="1 2">
    <name type="scientific">Pseudidiomarina aestuarii</name>
    <dbReference type="NCBI Taxonomy" id="624146"/>
    <lineage>
        <taxon>Bacteria</taxon>
        <taxon>Pseudomonadati</taxon>
        <taxon>Pseudomonadota</taxon>
        <taxon>Gammaproteobacteria</taxon>
        <taxon>Alteromonadales</taxon>
        <taxon>Idiomarinaceae</taxon>
        <taxon>Pseudidiomarina</taxon>
    </lineage>
</organism>
<dbReference type="Proteomes" id="UP000287766">
    <property type="component" value="Unassembled WGS sequence"/>
</dbReference>
<keyword evidence="2" id="KW-1185">Reference proteome</keyword>
<evidence type="ECO:0000313" key="2">
    <source>
        <dbReference type="Proteomes" id="UP000287766"/>
    </source>
</evidence>
<feature type="non-terminal residue" evidence="1">
    <location>
        <position position="1"/>
    </location>
</feature>
<comment type="caution">
    <text evidence="1">The sequence shown here is derived from an EMBL/GenBank/DDBJ whole genome shotgun (WGS) entry which is preliminary data.</text>
</comment>
<dbReference type="RefSeq" id="WP_211618723.1">
    <property type="nucleotide sequence ID" value="NZ_PIPR01000010.1"/>
</dbReference>
<gene>
    <name evidence="1" type="ORF">CWE22_12035</name>
</gene>
<sequence length="456" mass="45097">DGNLTAGPSYNTSLASTVDTVGEAVDIFSFNLSDGGTADGLAMQVSQVVVNVSGTSSDAQRGQMTWRLNGPDAVNVVGVYNAGSDTVTFSGLSISVADGANEDYTVNAYFNDNTGISDSASVILSIDGDTDVVTSSNGTGMGTTTAVTNNFGLFYAVTADRLVFTTQPAGSVSGSALSTQPVVTAQDAFGNTDLTFAGDVTLSEASAGSLSGGFAAATQGVATFTAVNYTATADQESFTLTANGTGFDPVEANAVISDVVATRMQFVTQPAPTSLISGQSLSFTTVPVVQAQDANGLVDTGYSTDIVLSVSDPNEGVVAGIVNSLTGTGDSDISGTTVTLSPTGGAATFTGLALQYTNGGATDSIALRASSGGLTLATSSTLTVNALPVITANNISVSGGSGTGGAFKVGDTVTATWNNTAGGDNNANISAVTVDFSQFGGGAAVAATNSSGTWTA</sequence>
<reference evidence="2" key="1">
    <citation type="journal article" date="2018" name="Front. Microbiol.">
        <title>Genome-Based Analysis Reveals the Taxonomy and Diversity of the Family Idiomarinaceae.</title>
        <authorList>
            <person name="Liu Y."/>
            <person name="Lai Q."/>
            <person name="Shao Z."/>
        </authorList>
    </citation>
    <scope>NUCLEOTIDE SEQUENCE [LARGE SCALE GENOMIC DNA]</scope>
    <source>
        <strain evidence="2">KYW314</strain>
    </source>
</reference>
<dbReference type="AlphaFoldDB" id="A0A7Z7ESF9"/>